<dbReference type="Pfam" id="PF14696">
    <property type="entry name" value="Glyoxalase_5"/>
    <property type="match status" value="1"/>
</dbReference>
<protein>
    <submittedName>
        <fullName evidence="4">4-hydroxyphenylpyruvate dioxygenase</fullName>
    </submittedName>
</protein>
<evidence type="ECO:0000259" key="3">
    <source>
        <dbReference type="PROSITE" id="PS51819"/>
    </source>
</evidence>
<feature type="domain" description="VOC" evidence="3">
    <location>
        <begin position="29"/>
        <end position="146"/>
    </location>
</feature>
<dbReference type="GO" id="GO:0051213">
    <property type="term" value="F:dioxygenase activity"/>
    <property type="evidence" value="ECO:0007669"/>
    <property type="project" value="UniProtKB-KW"/>
</dbReference>
<dbReference type="Gene3D" id="3.10.180.10">
    <property type="entry name" value="2,3-Dihydroxybiphenyl 1,2-Dioxygenase, domain 1"/>
    <property type="match status" value="2"/>
</dbReference>
<gene>
    <name evidence="4" type="primary">hpd_2</name>
    <name evidence="4" type="ORF">GAK30_02926</name>
</gene>
<keyword evidence="4" id="KW-0223">Dioxygenase</keyword>
<dbReference type="InterPro" id="IPR029068">
    <property type="entry name" value="Glyas_Bleomycin-R_OHBP_Dase"/>
</dbReference>
<keyword evidence="4" id="KW-0560">Oxidoreductase</keyword>
<evidence type="ECO:0000313" key="4">
    <source>
        <dbReference type="EMBL" id="KAF1019764.1"/>
    </source>
</evidence>
<reference evidence="5" key="1">
    <citation type="journal article" date="2020" name="MBio">
        <title>Horizontal gene transfer to a defensive symbiont with a reduced genome amongst a multipartite beetle microbiome.</title>
        <authorList>
            <person name="Waterworth S.C."/>
            <person name="Florez L.V."/>
            <person name="Rees E.R."/>
            <person name="Hertweck C."/>
            <person name="Kaltenpoth M."/>
            <person name="Kwan J.C."/>
        </authorList>
    </citation>
    <scope>NUCLEOTIDE SEQUENCE [LARGE SCALE GENOMIC DNA]</scope>
</reference>
<dbReference type="GO" id="GO:0046872">
    <property type="term" value="F:metal ion binding"/>
    <property type="evidence" value="ECO:0007669"/>
    <property type="project" value="UniProtKB-KW"/>
</dbReference>
<name>A0A7V8FM26_9BURK</name>
<dbReference type="Pfam" id="PF00903">
    <property type="entry name" value="Glyoxalase"/>
    <property type="match status" value="1"/>
</dbReference>
<dbReference type="CDD" id="cd08342">
    <property type="entry name" value="HPPD_N_like"/>
    <property type="match status" value="1"/>
</dbReference>
<accession>A0A7V8FM26</accession>
<dbReference type="PROSITE" id="PS51819">
    <property type="entry name" value="VOC"/>
    <property type="match status" value="2"/>
</dbReference>
<keyword evidence="4" id="KW-0670">Pyruvate</keyword>
<dbReference type="AlphaFoldDB" id="A0A7V8FM26"/>
<dbReference type="SUPFAM" id="SSF54593">
    <property type="entry name" value="Glyoxalase/Bleomycin resistance protein/Dihydroxybiphenyl dioxygenase"/>
    <property type="match status" value="1"/>
</dbReference>
<dbReference type="Proteomes" id="UP000461670">
    <property type="component" value="Unassembled WGS sequence"/>
</dbReference>
<dbReference type="InterPro" id="IPR041736">
    <property type="entry name" value="4OHPhenylPyrv_dOase_N"/>
</dbReference>
<sequence>MTLAAAGGRPPEHSRETIGDMPNPLGMDGIEFIEYATTQPQAFGHVLESLGFRAIARHRSREVILFRQGGMNIVVNAHTEDEGGRPAVPQAPRLSAIALRVRNAAYAYQYVQERGAWPVRSAVEVMELNIPAIHGVGDTRLYFVDRYRDFSIYDVDFVPIPAIDSRPPTLGGLHFFGVVQYVGMGRGDDWLAFYADLLGMRLLPSDARLGILPQGDVLQSACGQFFLQLVEPEPDAIDVDSQESLHRLAFGTPDVLETARVLSQRGVHFVESPILHVEPRGALTQPLAGGVTFELVCHRD</sequence>
<proteinExistence type="predicted"/>
<dbReference type="InterPro" id="IPR037523">
    <property type="entry name" value="VOC_core"/>
</dbReference>
<keyword evidence="1" id="KW-0479">Metal-binding</keyword>
<feature type="domain" description="VOC" evidence="3">
    <location>
        <begin position="172"/>
        <end position="300"/>
    </location>
</feature>
<dbReference type="EMBL" id="WNDQ01000048">
    <property type="protein sequence ID" value="KAF1019764.1"/>
    <property type="molecule type" value="Genomic_DNA"/>
</dbReference>
<evidence type="ECO:0000313" key="5">
    <source>
        <dbReference type="Proteomes" id="UP000461670"/>
    </source>
</evidence>
<comment type="caution">
    <text evidence="4">The sequence shown here is derived from an EMBL/GenBank/DDBJ whole genome shotgun (WGS) entry which is preliminary data.</text>
</comment>
<feature type="region of interest" description="Disordered" evidence="2">
    <location>
        <begin position="1"/>
        <end position="23"/>
    </location>
</feature>
<dbReference type="InterPro" id="IPR004360">
    <property type="entry name" value="Glyas_Fos-R_dOase_dom"/>
</dbReference>
<evidence type="ECO:0000256" key="1">
    <source>
        <dbReference type="ARBA" id="ARBA00022723"/>
    </source>
</evidence>
<evidence type="ECO:0000256" key="2">
    <source>
        <dbReference type="SAM" id="MobiDB-lite"/>
    </source>
</evidence>
<organism evidence="4 5">
    <name type="scientific">Paracidovorax wautersii</name>
    <dbReference type="NCBI Taxonomy" id="1177982"/>
    <lineage>
        <taxon>Bacteria</taxon>
        <taxon>Pseudomonadati</taxon>
        <taxon>Pseudomonadota</taxon>
        <taxon>Betaproteobacteria</taxon>
        <taxon>Burkholderiales</taxon>
        <taxon>Comamonadaceae</taxon>
        <taxon>Paracidovorax</taxon>
    </lineage>
</organism>